<evidence type="ECO:0000256" key="1">
    <source>
        <dbReference type="ARBA" id="ARBA00022729"/>
    </source>
</evidence>
<evidence type="ECO:0000313" key="10">
    <source>
        <dbReference type="Proteomes" id="UP001516023"/>
    </source>
</evidence>
<feature type="compositionally biased region" description="Basic and acidic residues" evidence="6">
    <location>
        <begin position="3428"/>
        <end position="3438"/>
    </location>
</feature>
<dbReference type="Gene3D" id="2.60.40.2030">
    <property type="match status" value="1"/>
</dbReference>
<dbReference type="InterPro" id="IPR003644">
    <property type="entry name" value="Calx_beta"/>
</dbReference>
<evidence type="ECO:0000256" key="7">
    <source>
        <dbReference type="SAM" id="SignalP"/>
    </source>
</evidence>
<keyword evidence="2" id="KW-0677">Repeat</keyword>
<evidence type="ECO:0000256" key="4">
    <source>
        <dbReference type="ARBA" id="ARBA00023180"/>
    </source>
</evidence>
<feature type="domain" description="Calx-beta" evidence="8">
    <location>
        <begin position="2775"/>
        <end position="2818"/>
    </location>
</feature>
<dbReference type="SUPFAM" id="SSF141072">
    <property type="entry name" value="CalX-like"/>
    <property type="match status" value="1"/>
</dbReference>
<evidence type="ECO:0000313" key="9">
    <source>
        <dbReference type="EMBL" id="KAL3786858.1"/>
    </source>
</evidence>
<feature type="domain" description="Calx-beta" evidence="8">
    <location>
        <begin position="3867"/>
        <end position="3900"/>
    </location>
</feature>
<reference evidence="9 10" key="1">
    <citation type="journal article" date="2020" name="G3 (Bethesda)">
        <title>Improved Reference Genome for Cyclotella cryptica CCMP332, a Model for Cell Wall Morphogenesis, Salinity Adaptation, and Lipid Production in Diatoms (Bacillariophyta).</title>
        <authorList>
            <person name="Roberts W.R."/>
            <person name="Downey K.M."/>
            <person name="Ruck E.C."/>
            <person name="Traller J.C."/>
            <person name="Alverson A.J."/>
        </authorList>
    </citation>
    <scope>NUCLEOTIDE SEQUENCE [LARGE SCALE GENOMIC DNA]</scope>
    <source>
        <strain evidence="9 10">CCMP332</strain>
    </source>
</reference>
<organism evidence="9 10">
    <name type="scientific">Cyclotella cryptica</name>
    <dbReference type="NCBI Taxonomy" id="29204"/>
    <lineage>
        <taxon>Eukaryota</taxon>
        <taxon>Sar</taxon>
        <taxon>Stramenopiles</taxon>
        <taxon>Ochrophyta</taxon>
        <taxon>Bacillariophyta</taxon>
        <taxon>Coscinodiscophyceae</taxon>
        <taxon>Thalassiosirophycidae</taxon>
        <taxon>Stephanodiscales</taxon>
        <taxon>Stephanodiscaceae</taxon>
        <taxon>Cyclotella</taxon>
    </lineage>
</organism>
<evidence type="ECO:0000259" key="8">
    <source>
        <dbReference type="Pfam" id="PF03160"/>
    </source>
</evidence>
<dbReference type="InterPro" id="IPR013517">
    <property type="entry name" value="FG-GAP"/>
</dbReference>
<feature type="signal peptide" evidence="7">
    <location>
        <begin position="1"/>
        <end position="21"/>
    </location>
</feature>
<dbReference type="InterPro" id="IPR028994">
    <property type="entry name" value="Integrin_alpha_N"/>
</dbReference>
<dbReference type="SMART" id="SM00191">
    <property type="entry name" value="Int_alpha"/>
    <property type="match status" value="6"/>
</dbReference>
<feature type="repeat" description="FG-GAP" evidence="5">
    <location>
        <begin position="2412"/>
        <end position="2463"/>
    </location>
</feature>
<evidence type="ECO:0000256" key="2">
    <source>
        <dbReference type="ARBA" id="ARBA00022737"/>
    </source>
</evidence>
<dbReference type="PANTHER" id="PTHR36220:SF1">
    <property type="entry name" value="GAMMA TUBULIN COMPLEX COMPONENT C-TERMINAL DOMAIN-CONTAINING PROTEIN"/>
    <property type="match status" value="1"/>
</dbReference>
<keyword evidence="4" id="KW-0325">Glycoprotein</keyword>
<feature type="chain" id="PRO_5044887954" description="Calx-beta domain-containing protein" evidence="7">
    <location>
        <begin position="22"/>
        <end position="3946"/>
    </location>
</feature>
<dbReference type="InterPro" id="IPR038081">
    <property type="entry name" value="CalX-like_sf"/>
</dbReference>
<evidence type="ECO:0000256" key="6">
    <source>
        <dbReference type="SAM" id="MobiDB-lite"/>
    </source>
</evidence>
<keyword evidence="3" id="KW-0106">Calcium</keyword>
<sequence length="3946" mass="430131">MLRRVVLLFSAVFVASRHVHSWNIALEETTHVDGAYGGEPFLTQPVVTVNNLKGDLDTTFEGRVMVQLITFDDKRAYLSKDGDASVPTAYFNNSFSQKVENGRAAFSDLMVDKAGEGYQLKFVLYDEYDLVLGTTVGQRFAVRIGERFMLDVTSQPENAYGGSAFGIQPVLAVTDRGGNIVRNVNEGTVTASLVGGSDGATLRGSTEEVFTVDIKYGVAAFQGLYINEAATNYSLRFITDLSLNGMTEVMSNAFSVGIGPAFRIVLVKEPSDGRVFGGKAFAHQPRAEVQDKGGNILTADSSSAIKIAFYSNPSNGTILPSQKTTGDIKQGIVQFRGLSIDKAGDDYRLSYELFKYKKGDLVSTSISVLGKPFHVNIGQPDKLTILQHALGGWAGNHPFPIQPNVALVDAGGNIIVNDSTAIVNAGVTHSLSYFFHLIVDTSNDPVPGISHVAFSPNIISDNRISYAPGDSVEITVTFTQEVTLFSQANGSILPRLALNVVNNGGVGESYAELSSTIREGSYSNTLLFKYLVSVGDSQINVDYLSVQALQSNDYSVNDAFGRRANLTLPFPGSELSLSGSKTISISDIRPSITSIDADLPAGQYVIGAGHVLDFILSFDREVRRNFCSEIFNAVLSPMPIYSSVSWIEDESYFVITYKGATSDPIPWNSSAIGVKSAIESLANLMGGVCVSRELSPNAARAGGFRWALRLDSIDDNVFDLGIDDPGMKFSGTNDGNFRLQLVSTDRMLDTWTSGDGDLHMCTVRQATYFKGSGSKTLHFRFQALPGDFVENLDIDQANGAELIISNLDDISLLINGRGHSPIKANSSIEGISLNPNQIIAINTDPPRVLSIIPQSSISPDGIYAVGDSLYFLVTFDKPVEVEGGLELILNTGVEGAVARYFSGSGTETLVLEYLVKEGHKTVHLDFKDSHSLVPTNTEGGRLPIKGYVRRKSTLPSTNANLDLSQVERISNYHNIEIDGDSPSLINVSIAEIHAGMTLERGDILLIVVQFSAPVQVQVDTVLGLMVGSSERWAKYHTGSGTPNLVFTYTVVLGDMSSHLELKYRRICRNQDCSNVGGLILRHSAAPSLDANLEQGFSDYGITIASSPESGVAINTSLSPITTVNTVEVSLSAGTYTAGTIVDIKVEFSDDVFVFGLPTLRMNTNSSAVYVTGNSTDTLSFRYTTTIDDTVPLLDWALYASTNSAIMCWDDCNIVNANDVEIDARFVGGDKDVDSISTEVALDPSPPKIVSVMSDKGASPYCHPVCSYTVGEEIDIYVVYDRPVVALGIEINLVLDVGEDIKGSRAVFDPRRSSGREIVFVYTVLHGHSSNGSHLNYVCEPSQCALELGATTKLKGAASQPTVDADLTLPPKALGVSDNNLSSIIIDTCDPPQVVAVSSITPNGTYSPGDVIEIAIEFSKTVVVFGEPFLALDVGSGDGVAKFEGGSGSTTLVFKYEVGVNHRNFDLDYVDVHSLYVGDDGAHPGSIRQASTHPTVDALLDLPFPSTIGSLGHSSDVAIDNRTPYIVSVSANYVDGASVYKTGDKVRLQVQFSRPVIVHGIPSLKLETGIVDRSADFESQLDERTLQFAYIVRLGDSSPRLDYWSNDELFPSSTNLQLNGGWIKCSSANPQLMADVHLNPVGGHLDGNKSCEVNEGVATFRDLKIDQRGNDYQIRYRASPIPGIILEVSEVIQVGISIEYQVLGDLDNRDPGDQNGSAISIHRNMLAVGAPGKRNPIHEVQVLTVYSETSVTEHEVQIITTSINKNQALMAAQEFSTCADAEEKVGGKFALKFKADGNNAFVSHYINFESDTTAEKLKTTLETELTMAGLILTSRSINSGCESLNSWTWSVTFLDTSSRSGILETYGDGLLGLGAHITPTSIARTPNLLRGTFNIINPSNGRASRPIPHDASASFVKEAIEIDLSIAVRNVQVENMDRMHRRPELGRRWIIFFSHHIGEYGLDINIPQLDVCGEDLRGSDARVWSHTSYEGRGILSGSFAVSFRGSGFSEFVSYDASEDDIASALLSLESINNVSVSERREFSNEAGKSGFSWTITYISVNKLTEYGWLLDPNGTSSIGNLPALEIQSHLIGWNARYKVESESGKGSGDAQAHWMQQKMGDDGRNSGSVEVFRQVGETWRKEATIVASDYNSQDLFGSSVSIADDYLLVGAPSKEVDGLREQQTLTCTGPASEGFFTIGFRGFESSPIPFDATIDGIKRATIGTYGETSQIHTFPRLVFSPASDDWDGFTSGFCSGGEKSVSITFITPDGGGISTIRHSSGDIEDVSVASENLIGATLVVSETRVGTRAPMGKDMNLAHATGTQSGSAYLYKRTLPCITCVPSWVEHQKFTPLDGLDDATGAALFGWSSKFVPATESSSALVVIGSPGFDQESGKVYIFEHVNGYWKILDSLTDQNWNHNRIRGARFGSALDADNTTVLVGSPGYSNGKGAVYLFQRSHGLGHFLASQAIYGPDDLEEGDQFGHSVSLSGNKAAICAPYKAIPAIHVDSVSDSGKSGGSCYIFSRKDKNRAYEMEQQLEPSNILSGDRFGWQIAMHGNKILVGQVENFTGKLSPPRPVQIIKTFCKAPPCQNANLSQFRLHWMRHDKPVLTPYLSANISDNRMRQVLENTVSAEISVTRSVLPDSDGGHSWCVTFNSYKSFLGEANKVPAIHCEMSAMSSLDCSVQVESEIPRNIRSKSHLFDFDETNKVWTEQAFLLPSTPQRQDMIGASVAIDGNVAAVGAPNRELLNINSGAAYIYDVNFLKLKLVGGPFTVTEGEAMVIEVARDSSDEFQLVSLRTVDRNAESDFQDYVNELYSLQSIDLAPYSKTSVDLLTGSTAFGRSQYYGSIERRSLFINGQYDFQGINDYELLSYEGQFKPNEQSILTTLRTNNDVILEKPNESVTFQINLRGMFASQLGRLQASLNIMDDRDGKTIAGETHYQLLDDISHEEFSNMGAAIDYDDSAKVTIVGSDHTSGIDGNGKRIRNVGSAHIFKKSSDGWVFIQTLSPPFEEMKHNMLFGQSVAIHNPQGRNDTTILIGAPGAAVVYVYSFQADTNSWIEQGRLSTSEATLPEHRFGGAIALYEDVAFVGAPGLEAVYVFRRSYISGKGFITWDIYDMLRCSDYDFDIYGQDFTSRHIHHQAFGVSLAARQRSLLVGAPFADYGNRGSVHLRENINTDGVYNQGLGKGKVYAFYSQPHVQLVKLISDETIMAGSFRLGLHNHRGVSVDYSGFIEHDSSPIAFKVAIEMMRSVGEVYVEKNVLLIANSYEISWRITFISSFEDNHPLLFPQWRETGCEECAEFRVSALSMMKPHITTVEVHSQQGYIQEGELQPRDVTSADLFGSSIDLDGLQAIVGSRHSAAKTRTTWDFETGDLTGWSATGDAFRFQPTHGDNSKHRTAARHLSVEPQSSRLTGTYYIGTFEKHPRDKDESYEKPSKVHPVGTFQGDEPRGTLTSDAFVILGDTISFLIGGGCNHLTVYVELLVDGFATLRATGKCNERMEEVQWDVSDFKERTGQIRIVDNGSSKWDHINVDGFKFSWDMGRSNTCLVNNWGECHEGGGVLPKSSLSDKQHYTGREESAMSGAAYLYRRECPAPTDLTDTSPSNSNCIWIEEERITASDKRPGNLFGISVSVDDRQGVAIVGSSNSPAYGFYQEPVFVHPHSNTTTYNLPVPEHLEHMMKSGLTYSATSGSLRVMDYLARINKIPIKDASKFTEQAGTTYVFVRESAKYGPGGELIQKSSWRNTEHAKIAPPDVAARDHFGYSVSLGGKTAVMGAIGRDGHANEGGGAFAYDMEWVRVKFSKVEFTALEGTDRRMKIFVQRDLAWSNSVSSIGYSTSDLSAVGVDTLKYEKCMKLHSSERDGCGDYEQAAGEVVFSEGEEFAYFVVRIIDDLCTERNIEYAQLNLHLLGGSPIRGENYRAKLRIDDNDWEGHALSMECKGGIS</sequence>
<dbReference type="Pfam" id="PF14312">
    <property type="entry name" value="FG-GAP_2"/>
    <property type="match status" value="3"/>
</dbReference>
<name>A0ABD3PGK5_9STRA</name>
<gene>
    <name evidence="9" type="ORF">HJC23_013779</name>
</gene>
<dbReference type="EMBL" id="JABMIG020000186">
    <property type="protein sequence ID" value="KAL3786858.1"/>
    <property type="molecule type" value="Genomic_DNA"/>
</dbReference>
<feature type="repeat" description="FG-GAP" evidence="5">
    <location>
        <begin position="3005"/>
        <end position="3061"/>
    </location>
</feature>
<dbReference type="Proteomes" id="UP001516023">
    <property type="component" value="Unassembled WGS sequence"/>
</dbReference>
<keyword evidence="10" id="KW-1185">Reference proteome</keyword>
<protein>
    <recommendedName>
        <fullName evidence="8">Calx-beta domain-containing protein</fullName>
    </recommendedName>
</protein>
<comment type="caution">
    <text evidence="9">The sequence shown here is derived from an EMBL/GenBank/DDBJ whole genome shotgun (WGS) entry which is preliminary data.</text>
</comment>
<evidence type="ECO:0000256" key="5">
    <source>
        <dbReference type="PROSITE-ProRule" id="PRU00803"/>
    </source>
</evidence>
<dbReference type="PANTHER" id="PTHR36220">
    <property type="entry name" value="UNNAMED PRODUCT"/>
    <property type="match status" value="1"/>
</dbReference>
<dbReference type="Pfam" id="PF03160">
    <property type="entry name" value="Calx-beta"/>
    <property type="match status" value="2"/>
</dbReference>
<dbReference type="Gene3D" id="2.130.10.130">
    <property type="entry name" value="Integrin alpha, N-terminal"/>
    <property type="match status" value="2"/>
</dbReference>
<proteinExistence type="predicted"/>
<keyword evidence="1 7" id="KW-0732">Signal</keyword>
<feature type="region of interest" description="Disordered" evidence="6">
    <location>
        <begin position="3428"/>
        <end position="3448"/>
    </location>
</feature>
<dbReference type="InterPro" id="IPR013519">
    <property type="entry name" value="Int_alpha_beta-p"/>
</dbReference>
<evidence type="ECO:0000256" key="3">
    <source>
        <dbReference type="ARBA" id="ARBA00022837"/>
    </source>
</evidence>
<dbReference type="PROSITE" id="PS51470">
    <property type="entry name" value="FG_GAP"/>
    <property type="match status" value="2"/>
</dbReference>
<accession>A0ABD3PGK5</accession>